<feature type="signal peptide" evidence="1">
    <location>
        <begin position="1"/>
        <end position="17"/>
    </location>
</feature>
<dbReference type="Proteomes" id="UP000789833">
    <property type="component" value="Unassembled WGS sequence"/>
</dbReference>
<dbReference type="RefSeq" id="WP_230504672.1">
    <property type="nucleotide sequence ID" value="NZ_CAKJTJ010000043.1"/>
</dbReference>
<dbReference type="EMBL" id="CAKJTJ010000043">
    <property type="protein sequence ID" value="CAG9623333.1"/>
    <property type="molecule type" value="Genomic_DNA"/>
</dbReference>
<evidence type="ECO:0000313" key="2">
    <source>
        <dbReference type="EMBL" id="CAG9623333.1"/>
    </source>
</evidence>
<evidence type="ECO:0000256" key="1">
    <source>
        <dbReference type="SAM" id="SignalP"/>
    </source>
</evidence>
<organism evidence="2 3">
    <name type="scientific">Sutcliffiella rhizosphaerae</name>
    <dbReference type="NCBI Taxonomy" id="2880967"/>
    <lineage>
        <taxon>Bacteria</taxon>
        <taxon>Bacillati</taxon>
        <taxon>Bacillota</taxon>
        <taxon>Bacilli</taxon>
        <taxon>Bacillales</taxon>
        <taxon>Bacillaceae</taxon>
        <taxon>Sutcliffiella</taxon>
    </lineage>
</organism>
<protein>
    <submittedName>
        <fullName evidence="2">Uncharacterized protein</fullName>
    </submittedName>
</protein>
<proteinExistence type="predicted"/>
<gene>
    <name evidence="2" type="ORF">BACCIP111883_04134</name>
</gene>
<accession>A0ABN8AJK5</accession>
<comment type="caution">
    <text evidence="2">The sequence shown here is derived from an EMBL/GenBank/DDBJ whole genome shotgun (WGS) entry which is preliminary data.</text>
</comment>
<dbReference type="PROSITE" id="PS51257">
    <property type="entry name" value="PROKAR_LIPOPROTEIN"/>
    <property type="match status" value="1"/>
</dbReference>
<feature type="chain" id="PRO_5046811346" evidence="1">
    <location>
        <begin position="18"/>
        <end position="120"/>
    </location>
</feature>
<name>A0ABN8AJK5_9BACI</name>
<keyword evidence="3" id="KW-1185">Reference proteome</keyword>
<reference evidence="2 3" key="1">
    <citation type="submission" date="2021-10" db="EMBL/GenBank/DDBJ databases">
        <authorList>
            <person name="Criscuolo A."/>
        </authorList>
    </citation>
    <scope>NUCLEOTIDE SEQUENCE [LARGE SCALE GENOMIC DNA]</scope>
    <source>
        <strain evidence="3">CIP 111883</strain>
    </source>
</reference>
<evidence type="ECO:0000313" key="3">
    <source>
        <dbReference type="Proteomes" id="UP000789833"/>
    </source>
</evidence>
<sequence>MKKFMYMGVLLGTILLAGCVADKTLNEQVVEDKNLPYSDKEETVSQLFLTQKQKAELYTQYQEIVEMVNAEYEATLELEPFQEFLSNNENWVKPEHFKQIAIDMAVWKDTTTVFGGESVD</sequence>
<keyword evidence="1" id="KW-0732">Signal</keyword>